<evidence type="ECO:0000256" key="1">
    <source>
        <dbReference type="SAM" id="MobiDB-lite"/>
    </source>
</evidence>
<reference evidence="2" key="2">
    <citation type="submission" date="2023-02" db="EMBL/GenBank/DDBJ databases">
        <authorList>
            <consortium name="DOE Joint Genome Institute"/>
            <person name="Mondo S.J."/>
            <person name="Chang Y."/>
            <person name="Wang Y."/>
            <person name="Ahrendt S."/>
            <person name="Andreopoulos W."/>
            <person name="Barry K."/>
            <person name="Beard J."/>
            <person name="Benny G.L."/>
            <person name="Blankenship S."/>
            <person name="Bonito G."/>
            <person name="Cuomo C."/>
            <person name="Desiro A."/>
            <person name="Gervers K.A."/>
            <person name="Hundley H."/>
            <person name="Kuo A."/>
            <person name="LaButti K."/>
            <person name="Lang B.F."/>
            <person name="Lipzen A."/>
            <person name="O'Donnell K."/>
            <person name="Pangilinan J."/>
            <person name="Reynolds N."/>
            <person name="Sandor L."/>
            <person name="Smith M.W."/>
            <person name="Tsang A."/>
            <person name="Grigoriev I.V."/>
            <person name="Stajich J.E."/>
            <person name="Spatafora J.W."/>
        </authorList>
    </citation>
    <scope>NUCLEOTIDE SEQUENCE</scope>
    <source>
        <strain evidence="2">RSA 2281</strain>
    </source>
</reference>
<evidence type="ECO:0000313" key="3">
    <source>
        <dbReference type="Proteomes" id="UP001209540"/>
    </source>
</evidence>
<keyword evidence="3" id="KW-1185">Reference proteome</keyword>
<reference evidence="2" key="1">
    <citation type="journal article" date="2022" name="IScience">
        <title>Evolution of zygomycete secretomes and the origins of terrestrial fungal ecologies.</title>
        <authorList>
            <person name="Chang Y."/>
            <person name="Wang Y."/>
            <person name="Mondo S."/>
            <person name="Ahrendt S."/>
            <person name="Andreopoulos W."/>
            <person name="Barry K."/>
            <person name="Beard J."/>
            <person name="Benny G.L."/>
            <person name="Blankenship S."/>
            <person name="Bonito G."/>
            <person name="Cuomo C."/>
            <person name="Desiro A."/>
            <person name="Gervers K.A."/>
            <person name="Hundley H."/>
            <person name="Kuo A."/>
            <person name="LaButti K."/>
            <person name="Lang B.F."/>
            <person name="Lipzen A."/>
            <person name="O'Donnell K."/>
            <person name="Pangilinan J."/>
            <person name="Reynolds N."/>
            <person name="Sandor L."/>
            <person name="Smith M.E."/>
            <person name="Tsang A."/>
            <person name="Grigoriev I.V."/>
            <person name="Stajich J.E."/>
            <person name="Spatafora J.W."/>
        </authorList>
    </citation>
    <scope>NUCLEOTIDE SEQUENCE</scope>
    <source>
        <strain evidence="2">RSA 2281</strain>
    </source>
</reference>
<accession>A0AAD5KAV3</accession>
<proteinExistence type="predicted"/>
<protein>
    <recommendedName>
        <fullName evidence="4">Tyr recombinase domain-containing protein</fullName>
    </recommendedName>
</protein>
<name>A0AAD5KAV3_9FUNG</name>
<evidence type="ECO:0000313" key="2">
    <source>
        <dbReference type="EMBL" id="KAI9259398.1"/>
    </source>
</evidence>
<gene>
    <name evidence="2" type="ORF">BDA99DRAFT_560836</name>
</gene>
<dbReference type="AlphaFoldDB" id="A0AAD5KAV3"/>
<evidence type="ECO:0008006" key="4">
    <source>
        <dbReference type="Google" id="ProtNLM"/>
    </source>
</evidence>
<comment type="caution">
    <text evidence="2">The sequence shown here is derived from an EMBL/GenBank/DDBJ whole genome shotgun (WGS) entry which is preliminary data.</text>
</comment>
<dbReference type="EMBL" id="JAIXMP010000017">
    <property type="protein sequence ID" value="KAI9259398.1"/>
    <property type="molecule type" value="Genomic_DNA"/>
</dbReference>
<feature type="compositionally biased region" description="Basic residues" evidence="1">
    <location>
        <begin position="11"/>
        <end position="20"/>
    </location>
</feature>
<dbReference type="Proteomes" id="UP001209540">
    <property type="component" value="Unassembled WGS sequence"/>
</dbReference>
<organism evidence="2 3">
    <name type="scientific">Phascolomyces articulosus</name>
    <dbReference type="NCBI Taxonomy" id="60185"/>
    <lineage>
        <taxon>Eukaryota</taxon>
        <taxon>Fungi</taxon>
        <taxon>Fungi incertae sedis</taxon>
        <taxon>Mucoromycota</taxon>
        <taxon>Mucoromycotina</taxon>
        <taxon>Mucoromycetes</taxon>
        <taxon>Mucorales</taxon>
        <taxon>Lichtheimiaceae</taxon>
        <taxon>Phascolomyces</taxon>
    </lineage>
</organism>
<feature type="region of interest" description="Disordered" evidence="1">
    <location>
        <begin position="1"/>
        <end position="20"/>
    </location>
</feature>
<sequence>MEETKGFMKGLGKKKPKPKKDKFKRWDFSQLVDYLATLTPWSNLTTKRGWRPASDFARTMDSVHFVSNPSNKHWPVEMVLTAVDVKEDTARYRLSSTDKRFISSIPPHVNINGGRLRIWFQLAMAGANTSNDHAVHSVRAEATTAALELGANIDDILASGYWSRRSTFEKFNHLRPSSKPQ</sequence>